<reference evidence="3" key="1">
    <citation type="submission" date="2023-07" db="EMBL/GenBank/DDBJ databases">
        <title>Chromosome-level genome assembly of Artemia franciscana.</title>
        <authorList>
            <person name="Jo E."/>
        </authorList>
    </citation>
    <scope>NUCLEOTIDE SEQUENCE</scope>
    <source>
        <tissue evidence="3">Whole body</tissue>
    </source>
</reference>
<dbReference type="InterPro" id="IPR050111">
    <property type="entry name" value="C-type_lectin/snaclec_domain"/>
</dbReference>
<dbReference type="Gene3D" id="3.10.100.10">
    <property type="entry name" value="Mannose-Binding Protein A, subunit A"/>
    <property type="match status" value="1"/>
</dbReference>
<proteinExistence type="predicted"/>
<protein>
    <recommendedName>
        <fullName evidence="2">C-type lectin domain-containing protein</fullName>
    </recommendedName>
</protein>
<evidence type="ECO:0000313" key="4">
    <source>
        <dbReference type="Proteomes" id="UP001187531"/>
    </source>
</evidence>
<comment type="caution">
    <text evidence="3">The sequence shown here is derived from an EMBL/GenBank/DDBJ whole genome shotgun (WGS) entry which is preliminary data.</text>
</comment>
<feature type="chain" id="PRO_5041851729" description="C-type lectin domain-containing protein" evidence="1">
    <location>
        <begin position="21"/>
        <end position="152"/>
    </location>
</feature>
<keyword evidence="1" id="KW-0732">Signal</keyword>
<dbReference type="SMART" id="SM00034">
    <property type="entry name" value="CLECT"/>
    <property type="match status" value="1"/>
</dbReference>
<dbReference type="PANTHER" id="PTHR22803">
    <property type="entry name" value="MANNOSE, PHOSPHOLIPASE, LECTIN RECEPTOR RELATED"/>
    <property type="match status" value="1"/>
</dbReference>
<keyword evidence="4" id="KW-1185">Reference proteome</keyword>
<dbReference type="InterPro" id="IPR016187">
    <property type="entry name" value="CTDL_fold"/>
</dbReference>
<gene>
    <name evidence="3" type="ORF">QYM36_004444</name>
</gene>
<dbReference type="InterPro" id="IPR016186">
    <property type="entry name" value="C-type_lectin-like/link_sf"/>
</dbReference>
<sequence>MKLSCAIMIICSIMLKSIHAKCPKGWSLHGGSCYIFETAAKDYRESRNRCKEVGGDLPVLRSIEEQNFVKEMAKQHDENTWIGLDSTESVRQFDLDFKWIDSTYPYFDYWAEGQPGPTERPKCVQICKHHGWKWTAFPCHSTSCFVCQKPEQ</sequence>
<feature type="domain" description="C-type lectin" evidence="2">
    <location>
        <begin position="29"/>
        <end position="148"/>
    </location>
</feature>
<dbReference type="SUPFAM" id="SSF56436">
    <property type="entry name" value="C-type lectin-like"/>
    <property type="match status" value="1"/>
</dbReference>
<accession>A0AA88HYP8</accession>
<feature type="signal peptide" evidence="1">
    <location>
        <begin position="1"/>
        <end position="20"/>
    </location>
</feature>
<organism evidence="3 4">
    <name type="scientific">Artemia franciscana</name>
    <name type="common">Brine shrimp</name>
    <name type="synonym">Artemia sanfranciscana</name>
    <dbReference type="NCBI Taxonomy" id="6661"/>
    <lineage>
        <taxon>Eukaryota</taxon>
        <taxon>Metazoa</taxon>
        <taxon>Ecdysozoa</taxon>
        <taxon>Arthropoda</taxon>
        <taxon>Crustacea</taxon>
        <taxon>Branchiopoda</taxon>
        <taxon>Anostraca</taxon>
        <taxon>Artemiidae</taxon>
        <taxon>Artemia</taxon>
    </lineage>
</organism>
<name>A0AA88HYP8_ARTSF</name>
<evidence type="ECO:0000256" key="1">
    <source>
        <dbReference type="SAM" id="SignalP"/>
    </source>
</evidence>
<evidence type="ECO:0000259" key="2">
    <source>
        <dbReference type="PROSITE" id="PS50041"/>
    </source>
</evidence>
<dbReference type="Pfam" id="PF00059">
    <property type="entry name" value="Lectin_C"/>
    <property type="match status" value="1"/>
</dbReference>
<dbReference type="AlphaFoldDB" id="A0AA88HYP8"/>
<dbReference type="Proteomes" id="UP001187531">
    <property type="component" value="Unassembled WGS sequence"/>
</dbReference>
<evidence type="ECO:0000313" key="3">
    <source>
        <dbReference type="EMBL" id="KAK2720565.1"/>
    </source>
</evidence>
<dbReference type="InterPro" id="IPR001304">
    <property type="entry name" value="C-type_lectin-like"/>
</dbReference>
<dbReference type="EMBL" id="JAVRJZ010000007">
    <property type="protein sequence ID" value="KAK2720565.1"/>
    <property type="molecule type" value="Genomic_DNA"/>
</dbReference>
<dbReference type="EMBL" id="JAVRJZ010000007">
    <property type="protein sequence ID" value="KAK2720566.1"/>
    <property type="molecule type" value="Genomic_DNA"/>
</dbReference>
<dbReference type="PROSITE" id="PS50041">
    <property type="entry name" value="C_TYPE_LECTIN_2"/>
    <property type="match status" value="1"/>
</dbReference>